<evidence type="ECO:0000313" key="3">
    <source>
        <dbReference type="Proteomes" id="UP000682713"/>
    </source>
</evidence>
<dbReference type="RefSeq" id="WP_213111032.1">
    <property type="nucleotide sequence ID" value="NZ_JAGYPJ010000001.1"/>
</dbReference>
<comment type="caution">
    <text evidence="2">The sequence shown here is derived from an EMBL/GenBank/DDBJ whole genome shotgun (WGS) entry which is preliminary data.</text>
</comment>
<keyword evidence="3" id="KW-1185">Reference proteome</keyword>
<dbReference type="Proteomes" id="UP000682713">
    <property type="component" value="Unassembled WGS sequence"/>
</dbReference>
<dbReference type="AlphaFoldDB" id="A0A942TMT1"/>
<sequence>MNIAWFILITFAVVGGQAYIYHKWGLLRIEYTRSFNEKAVFEGEEVEMIDEISNKKLLPIPWLRLESKISANLQFQKTSATDNEINSGDYHRTLFSLMPYQKVKRRQFLTCTKRGHYQFKTVSLSTGDAFGISERFTSVSSTAEIIVYPRLVSMENIPLPAHSWLGDIIVRRWIIEDPFLISGVRDYAYGDPLNSVNWKATARTNRLQVSKKDYSADHHLMIYINFNQTEDFRIPIVDEALMEEALSYAASIAQYAIANGIATGFGCNAYFDELDKKPIRIEPENSKQQLTYLFETMAKVKIGTSTFIDFFLQEDVDRPLEGTDILLITAIMTDGMKETIKRLESQGNSVEVLTLQSEILLKKANEKVG</sequence>
<proteinExistence type="predicted"/>
<dbReference type="InterPro" id="IPR002881">
    <property type="entry name" value="DUF58"/>
</dbReference>
<name>A0A942TMT1_9BACI</name>
<accession>A0A942TMT1</accession>
<dbReference type="Pfam" id="PF01882">
    <property type="entry name" value="DUF58"/>
    <property type="match status" value="1"/>
</dbReference>
<dbReference type="EMBL" id="JAGYPJ010000001">
    <property type="protein sequence ID" value="MBS4200455.1"/>
    <property type="molecule type" value="Genomic_DNA"/>
</dbReference>
<dbReference type="PANTHER" id="PTHR34351">
    <property type="entry name" value="SLR1927 PROTEIN-RELATED"/>
    <property type="match status" value="1"/>
</dbReference>
<protein>
    <submittedName>
        <fullName evidence="2">DUF58 domain-containing protein</fullName>
    </submittedName>
</protein>
<gene>
    <name evidence="2" type="ORF">KHA93_12515</name>
</gene>
<dbReference type="PANTHER" id="PTHR34351:SF2">
    <property type="entry name" value="DUF58 DOMAIN-CONTAINING PROTEIN"/>
    <property type="match status" value="1"/>
</dbReference>
<feature type="domain" description="DUF58" evidence="1">
    <location>
        <begin position="184"/>
        <end position="345"/>
    </location>
</feature>
<organism evidence="2 3">
    <name type="scientific">Lederbergia citrisecunda</name>
    <dbReference type="NCBI Taxonomy" id="2833583"/>
    <lineage>
        <taxon>Bacteria</taxon>
        <taxon>Bacillati</taxon>
        <taxon>Bacillota</taxon>
        <taxon>Bacilli</taxon>
        <taxon>Bacillales</taxon>
        <taxon>Bacillaceae</taxon>
        <taxon>Lederbergia</taxon>
    </lineage>
</organism>
<reference evidence="2 3" key="1">
    <citation type="submission" date="2021-05" db="EMBL/GenBank/DDBJ databases">
        <title>Novel Bacillus species.</title>
        <authorList>
            <person name="Liu G."/>
        </authorList>
    </citation>
    <scope>NUCLEOTIDE SEQUENCE [LARGE SCALE GENOMIC DNA]</scope>
    <source>
        <strain evidence="2 3">FJAT-49732</strain>
    </source>
</reference>
<evidence type="ECO:0000259" key="1">
    <source>
        <dbReference type="Pfam" id="PF01882"/>
    </source>
</evidence>
<evidence type="ECO:0000313" key="2">
    <source>
        <dbReference type="EMBL" id="MBS4200455.1"/>
    </source>
</evidence>